<name>A0A432VRV1_9GAMM</name>
<dbReference type="GO" id="GO:0003755">
    <property type="term" value="F:peptidyl-prolyl cis-trans isomerase activity"/>
    <property type="evidence" value="ECO:0007669"/>
    <property type="project" value="UniProtKB-KW"/>
</dbReference>
<accession>A0A432VRV1</accession>
<dbReference type="PROSITE" id="PS51257">
    <property type="entry name" value="PROKAR_LIPOPROTEIN"/>
    <property type="match status" value="1"/>
</dbReference>
<organism evidence="9 10">
    <name type="scientific">Aliidiomarina iranensis</name>
    <dbReference type="NCBI Taxonomy" id="1434071"/>
    <lineage>
        <taxon>Bacteria</taxon>
        <taxon>Pseudomonadati</taxon>
        <taxon>Pseudomonadota</taxon>
        <taxon>Gammaproteobacteria</taxon>
        <taxon>Alteromonadales</taxon>
        <taxon>Idiomarinaceae</taxon>
        <taxon>Aliidiomarina</taxon>
    </lineage>
</organism>
<protein>
    <recommendedName>
        <fullName evidence="3 6">peptidylprolyl isomerase</fullName>
        <ecNumber evidence="3 6">5.2.1.8</ecNumber>
    </recommendedName>
</protein>
<dbReference type="PROSITE" id="PS50059">
    <property type="entry name" value="FKBP_PPIASE"/>
    <property type="match status" value="1"/>
</dbReference>
<feature type="signal peptide" evidence="7">
    <location>
        <begin position="1"/>
        <end position="30"/>
    </location>
</feature>
<feature type="domain" description="PPIase FKBP-type" evidence="8">
    <location>
        <begin position="247"/>
        <end position="334"/>
    </location>
</feature>
<dbReference type="PANTHER" id="PTHR43811:SF19">
    <property type="entry name" value="39 KDA FK506-BINDING NUCLEAR PROTEIN"/>
    <property type="match status" value="1"/>
</dbReference>
<evidence type="ECO:0000256" key="2">
    <source>
        <dbReference type="ARBA" id="ARBA00006577"/>
    </source>
</evidence>
<feature type="chain" id="PRO_5019178312" description="peptidylprolyl isomerase" evidence="7">
    <location>
        <begin position="31"/>
        <end position="337"/>
    </location>
</feature>
<dbReference type="InterPro" id="IPR046357">
    <property type="entry name" value="PPIase_dom_sf"/>
</dbReference>
<keyword evidence="5 6" id="KW-0413">Isomerase</keyword>
<keyword evidence="7" id="KW-0732">Signal</keyword>
<evidence type="ECO:0000256" key="6">
    <source>
        <dbReference type="PROSITE-ProRule" id="PRU00277"/>
    </source>
</evidence>
<dbReference type="AlphaFoldDB" id="A0A432VRV1"/>
<proteinExistence type="inferred from homology"/>
<dbReference type="Pfam" id="PF01346">
    <property type="entry name" value="FKBP_N"/>
    <property type="match status" value="1"/>
</dbReference>
<dbReference type="EMBL" id="PIPJ01000009">
    <property type="protein sequence ID" value="RUO19015.1"/>
    <property type="molecule type" value="Genomic_DNA"/>
</dbReference>
<evidence type="ECO:0000313" key="10">
    <source>
        <dbReference type="Proteomes" id="UP000288395"/>
    </source>
</evidence>
<dbReference type="Gene3D" id="1.10.287.460">
    <property type="entry name" value="Peptidyl-prolyl cis-trans isomerase, FKBP-type, N-terminal domain"/>
    <property type="match status" value="1"/>
</dbReference>
<keyword evidence="4 6" id="KW-0697">Rotamase</keyword>
<evidence type="ECO:0000256" key="3">
    <source>
        <dbReference type="ARBA" id="ARBA00013194"/>
    </source>
</evidence>
<evidence type="ECO:0000256" key="1">
    <source>
        <dbReference type="ARBA" id="ARBA00000971"/>
    </source>
</evidence>
<dbReference type="Gene3D" id="3.10.50.40">
    <property type="match status" value="1"/>
</dbReference>
<dbReference type="PANTHER" id="PTHR43811">
    <property type="entry name" value="FKBP-TYPE PEPTIDYL-PROLYL CIS-TRANS ISOMERASE FKPA"/>
    <property type="match status" value="1"/>
</dbReference>
<evidence type="ECO:0000256" key="7">
    <source>
        <dbReference type="SAM" id="SignalP"/>
    </source>
</evidence>
<reference evidence="10" key="1">
    <citation type="journal article" date="2018" name="Front. Microbiol.">
        <title>Genome-Based Analysis Reveals the Taxonomy and Diversity of the Family Idiomarinaceae.</title>
        <authorList>
            <person name="Liu Y."/>
            <person name="Lai Q."/>
            <person name="Shao Z."/>
        </authorList>
    </citation>
    <scope>NUCLEOTIDE SEQUENCE [LARGE SCALE GENOMIC DNA]</scope>
    <source>
        <strain evidence="10">GBPy7</strain>
    </source>
</reference>
<evidence type="ECO:0000256" key="5">
    <source>
        <dbReference type="ARBA" id="ARBA00023235"/>
    </source>
</evidence>
<dbReference type="SUPFAM" id="SSF54534">
    <property type="entry name" value="FKBP-like"/>
    <property type="match status" value="1"/>
</dbReference>
<comment type="catalytic activity">
    <reaction evidence="1 6">
        <text>[protein]-peptidylproline (omega=180) = [protein]-peptidylproline (omega=0)</text>
        <dbReference type="Rhea" id="RHEA:16237"/>
        <dbReference type="Rhea" id="RHEA-COMP:10747"/>
        <dbReference type="Rhea" id="RHEA-COMP:10748"/>
        <dbReference type="ChEBI" id="CHEBI:83833"/>
        <dbReference type="ChEBI" id="CHEBI:83834"/>
        <dbReference type="EC" id="5.2.1.8"/>
    </reaction>
</comment>
<comment type="similarity">
    <text evidence="2">Belongs to the FKBP-type PPIase family.</text>
</comment>
<dbReference type="OrthoDB" id="9814548at2"/>
<dbReference type="GO" id="GO:0006457">
    <property type="term" value="P:protein folding"/>
    <property type="evidence" value="ECO:0007669"/>
    <property type="project" value="InterPro"/>
</dbReference>
<dbReference type="EC" id="5.2.1.8" evidence="3 6"/>
<sequence>MIAEKCMKLMIKFFSVVTLAVALVACGGQAPEEVNLSDEQDLRSYAVGAASLREAQQLIDNVLEEFPDLDNAEKQNIMVIGFIDLLHLSPRAEMERFQFELENRGITEENMLSDLPEIMEYTPAEDDEVGEMLYTLGAYMGVQVLTIHDLLLDQEKGLTGAAVIAGFSDSVAGESRLTDEEIDEQWEIIRDTLTQTSENADEPMSENLAIGVRFQQQNAAREGVMVTDSGLQYEVLREGDGERPTAQDRVEVHYQGSLISGEIFDSSYDRGETTTFPLNRVIPGWTEGLQLMQVGAKYRFVIPAELAYGASERADGLIQPYSTLIFEVELLSINPEE</sequence>
<gene>
    <name evidence="9" type="ORF">CWE08_10680</name>
</gene>
<dbReference type="Proteomes" id="UP000288395">
    <property type="component" value="Unassembled WGS sequence"/>
</dbReference>
<dbReference type="InterPro" id="IPR000774">
    <property type="entry name" value="PPIase_FKBP_N"/>
</dbReference>
<dbReference type="InterPro" id="IPR036944">
    <property type="entry name" value="PPIase_FKBP_N_sf"/>
</dbReference>
<evidence type="ECO:0000256" key="4">
    <source>
        <dbReference type="ARBA" id="ARBA00023110"/>
    </source>
</evidence>
<dbReference type="InterPro" id="IPR001179">
    <property type="entry name" value="PPIase_FKBP_dom"/>
</dbReference>
<comment type="caution">
    <text evidence="9">The sequence shown here is derived from an EMBL/GenBank/DDBJ whole genome shotgun (WGS) entry which is preliminary data.</text>
</comment>
<evidence type="ECO:0000259" key="8">
    <source>
        <dbReference type="PROSITE" id="PS50059"/>
    </source>
</evidence>
<dbReference type="Pfam" id="PF00254">
    <property type="entry name" value="FKBP_C"/>
    <property type="match status" value="1"/>
</dbReference>
<evidence type="ECO:0000313" key="9">
    <source>
        <dbReference type="EMBL" id="RUO19015.1"/>
    </source>
</evidence>
<keyword evidence="10" id="KW-1185">Reference proteome</keyword>